<sequence>MFRQDIERSHVFNSFPLSLELNMQFIFQNSFSMHQALTQTGFEIAVIDPSKIKLVVQSVPHPKPYIIELKLIEFIEVCIRFISRMSIIF</sequence>
<dbReference type="EMBL" id="REGN01002155">
    <property type="protein sequence ID" value="RNA29910.1"/>
    <property type="molecule type" value="Genomic_DNA"/>
</dbReference>
<evidence type="ECO:0000313" key="1">
    <source>
        <dbReference type="EMBL" id="RNA29910.1"/>
    </source>
</evidence>
<protein>
    <submittedName>
        <fullName evidence="1">Uncharacterized protein</fullName>
    </submittedName>
</protein>
<proteinExistence type="predicted"/>
<dbReference type="AlphaFoldDB" id="A0A3M7S2P8"/>
<keyword evidence="2" id="KW-1185">Reference proteome</keyword>
<accession>A0A3M7S2P8</accession>
<comment type="caution">
    <text evidence="1">The sequence shown here is derived from an EMBL/GenBank/DDBJ whole genome shotgun (WGS) entry which is preliminary data.</text>
</comment>
<reference evidence="1 2" key="1">
    <citation type="journal article" date="2018" name="Sci. Rep.">
        <title>Genomic signatures of local adaptation to the degree of environmental predictability in rotifers.</title>
        <authorList>
            <person name="Franch-Gras L."/>
            <person name="Hahn C."/>
            <person name="Garcia-Roger E.M."/>
            <person name="Carmona M.J."/>
            <person name="Serra M."/>
            <person name="Gomez A."/>
        </authorList>
    </citation>
    <scope>NUCLEOTIDE SEQUENCE [LARGE SCALE GENOMIC DNA]</scope>
    <source>
        <strain evidence="1">HYR1</strain>
    </source>
</reference>
<gene>
    <name evidence="1" type="ORF">BpHYR1_048069</name>
</gene>
<dbReference type="Proteomes" id="UP000276133">
    <property type="component" value="Unassembled WGS sequence"/>
</dbReference>
<name>A0A3M7S2P8_BRAPC</name>
<organism evidence="1 2">
    <name type="scientific">Brachionus plicatilis</name>
    <name type="common">Marine rotifer</name>
    <name type="synonym">Brachionus muelleri</name>
    <dbReference type="NCBI Taxonomy" id="10195"/>
    <lineage>
        <taxon>Eukaryota</taxon>
        <taxon>Metazoa</taxon>
        <taxon>Spiralia</taxon>
        <taxon>Gnathifera</taxon>
        <taxon>Rotifera</taxon>
        <taxon>Eurotatoria</taxon>
        <taxon>Monogononta</taxon>
        <taxon>Pseudotrocha</taxon>
        <taxon>Ploima</taxon>
        <taxon>Brachionidae</taxon>
        <taxon>Brachionus</taxon>
    </lineage>
</organism>
<evidence type="ECO:0000313" key="2">
    <source>
        <dbReference type="Proteomes" id="UP000276133"/>
    </source>
</evidence>